<feature type="transmembrane region" description="Helical" evidence="1">
    <location>
        <begin position="33"/>
        <end position="54"/>
    </location>
</feature>
<feature type="domain" description="Fatty acid desaturase" evidence="2">
    <location>
        <begin position="60"/>
        <end position="291"/>
    </location>
</feature>
<reference evidence="3 4" key="1">
    <citation type="journal article" date="2019" name="ACS Chem. Biol.">
        <title>Identification and Mobilization of a Cryptic Antibiotic Biosynthesis Gene Locus from a Human-Pathogenic Nocardia Isolate.</title>
        <authorList>
            <person name="Herisse M."/>
            <person name="Ishida K."/>
            <person name="Porter J.L."/>
            <person name="Howden B."/>
            <person name="Hertweck C."/>
            <person name="Stinear T.P."/>
            <person name="Pidot S.J."/>
        </authorList>
    </citation>
    <scope>NUCLEOTIDE SEQUENCE [LARGE SCALE GENOMIC DNA]</scope>
    <source>
        <strain evidence="3 4">AUSMDU00012717</strain>
    </source>
</reference>
<sequence>MTTAPIRPGDKTPAASSEAIPFSRRVFKLEHPANIGPLLHIVGWLALLAFGLFVPAATEWYLAVPLIILLTLANFSLTIGVLHMHTHRPLFVSRRMNRVVDVMCCLPATLTAAEMREVHVLNHHRFNDGPGDVTSTEGRDSGLRAVWYWFRYGTVVKSHTVRMIFAANPSDNRRKRRYQFIIDLTLTLAVAVGICYVAGWERFLLFWFVPFLITQVNSGYFAWLTHAPARGYEDDPSKSLNTAGNILNFFIFNQGYHSVHHRYPGVHWSQIPEKLDFMRQVDAGVVVPYWMTINSAWRVALPGGFLDASYGERWKAKLEKRIEEGTVRARYLPWFAWI</sequence>
<dbReference type="KEGG" id="nah:F5544_24695"/>
<proteinExistence type="predicted"/>
<evidence type="ECO:0000313" key="3">
    <source>
        <dbReference type="EMBL" id="QIS12794.1"/>
    </source>
</evidence>
<keyword evidence="1" id="KW-1133">Transmembrane helix</keyword>
<dbReference type="Proteomes" id="UP000503540">
    <property type="component" value="Chromosome"/>
</dbReference>
<evidence type="ECO:0000256" key="1">
    <source>
        <dbReference type="SAM" id="Phobius"/>
    </source>
</evidence>
<protein>
    <submittedName>
        <fullName evidence="3">Fatty acid desaturase</fullName>
    </submittedName>
</protein>
<gene>
    <name evidence="3" type="ORF">F5544_24695</name>
</gene>
<dbReference type="InterPro" id="IPR005804">
    <property type="entry name" value="FA_desaturase_dom"/>
</dbReference>
<dbReference type="Pfam" id="PF00487">
    <property type="entry name" value="FA_desaturase"/>
    <property type="match status" value="1"/>
</dbReference>
<dbReference type="EMBL" id="CP046172">
    <property type="protein sequence ID" value="QIS12794.1"/>
    <property type="molecule type" value="Genomic_DNA"/>
</dbReference>
<name>A0A6G9YHY5_9NOCA</name>
<feature type="transmembrane region" description="Helical" evidence="1">
    <location>
        <begin position="180"/>
        <end position="199"/>
    </location>
</feature>
<keyword evidence="1" id="KW-0812">Transmembrane</keyword>
<dbReference type="PANTHER" id="PTHR36459:SF1">
    <property type="entry name" value="FATTY ACID DESATURASE DOMAIN-CONTAINING PROTEIN-RELATED"/>
    <property type="match status" value="1"/>
</dbReference>
<dbReference type="AlphaFoldDB" id="A0A6G9YHY5"/>
<dbReference type="PANTHER" id="PTHR36459">
    <property type="entry name" value="ORF"/>
    <property type="match status" value="1"/>
</dbReference>
<keyword evidence="4" id="KW-1185">Reference proteome</keyword>
<accession>A0A6G9YHY5</accession>
<evidence type="ECO:0000313" key="4">
    <source>
        <dbReference type="Proteomes" id="UP000503540"/>
    </source>
</evidence>
<organism evidence="3 4">
    <name type="scientific">Nocardia arthritidis</name>
    <dbReference type="NCBI Taxonomy" id="228602"/>
    <lineage>
        <taxon>Bacteria</taxon>
        <taxon>Bacillati</taxon>
        <taxon>Actinomycetota</taxon>
        <taxon>Actinomycetes</taxon>
        <taxon>Mycobacteriales</taxon>
        <taxon>Nocardiaceae</taxon>
        <taxon>Nocardia</taxon>
    </lineage>
</organism>
<dbReference type="GO" id="GO:0006629">
    <property type="term" value="P:lipid metabolic process"/>
    <property type="evidence" value="ECO:0007669"/>
    <property type="project" value="InterPro"/>
</dbReference>
<feature type="transmembrane region" description="Helical" evidence="1">
    <location>
        <begin position="205"/>
        <end position="223"/>
    </location>
</feature>
<feature type="transmembrane region" description="Helical" evidence="1">
    <location>
        <begin position="60"/>
        <end position="84"/>
    </location>
</feature>
<dbReference type="RefSeq" id="WP_167475423.1">
    <property type="nucleotide sequence ID" value="NZ_CP046172.1"/>
</dbReference>
<evidence type="ECO:0000259" key="2">
    <source>
        <dbReference type="Pfam" id="PF00487"/>
    </source>
</evidence>
<keyword evidence="1" id="KW-0472">Membrane</keyword>